<gene>
    <name evidence="1" type="ORF">BDFB_011006</name>
</gene>
<name>A0A482VY47_ASBVE</name>
<comment type="caution">
    <text evidence="1">The sequence shown here is derived from an EMBL/GenBank/DDBJ whole genome shotgun (WGS) entry which is preliminary data.</text>
</comment>
<evidence type="ECO:0000313" key="1">
    <source>
        <dbReference type="EMBL" id="RZC37730.1"/>
    </source>
</evidence>
<dbReference type="Proteomes" id="UP000292052">
    <property type="component" value="Unassembled WGS sequence"/>
</dbReference>
<keyword evidence="2" id="KW-1185">Reference proteome</keyword>
<dbReference type="EMBL" id="QDEB01049871">
    <property type="protein sequence ID" value="RZC37730.1"/>
    <property type="molecule type" value="Genomic_DNA"/>
</dbReference>
<sequence>MLHFDLKTLKLEDSL</sequence>
<protein>
    <submittedName>
        <fullName evidence="1">Uncharacterized protein</fullName>
    </submittedName>
</protein>
<accession>A0A482VY47</accession>
<reference evidence="1 2" key="1">
    <citation type="submission" date="2017-03" db="EMBL/GenBank/DDBJ databases">
        <title>Genome of the blue death feigning beetle - Asbolus verrucosus.</title>
        <authorList>
            <person name="Rider S.D."/>
        </authorList>
    </citation>
    <scope>NUCLEOTIDE SEQUENCE [LARGE SCALE GENOMIC DNA]</scope>
    <source>
        <strain evidence="1">Butters</strain>
        <tissue evidence="1">Head and leg muscle</tissue>
    </source>
</reference>
<evidence type="ECO:0000313" key="2">
    <source>
        <dbReference type="Proteomes" id="UP000292052"/>
    </source>
</evidence>
<organism evidence="1 2">
    <name type="scientific">Asbolus verrucosus</name>
    <name type="common">Desert ironclad beetle</name>
    <dbReference type="NCBI Taxonomy" id="1661398"/>
    <lineage>
        <taxon>Eukaryota</taxon>
        <taxon>Metazoa</taxon>
        <taxon>Ecdysozoa</taxon>
        <taxon>Arthropoda</taxon>
        <taxon>Hexapoda</taxon>
        <taxon>Insecta</taxon>
        <taxon>Pterygota</taxon>
        <taxon>Neoptera</taxon>
        <taxon>Endopterygota</taxon>
        <taxon>Coleoptera</taxon>
        <taxon>Polyphaga</taxon>
        <taxon>Cucujiformia</taxon>
        <taxon>Tenebrionidae</taxon>
        <taxon>Pimeliinae</taxon>
        <taxon>Asbolus</taxon>
    </lineage>
</organism>
<proteinExistence type="predicted"/>